<gene>
    <name evidence="1" type="ORF">CGC21_26755</name>
</gene>
<dbReference type="AlphaFoldDB" id="A0A504X516"/>
<organism evidence="1 2">
    <name type="scientific">Leishmania donovani</name>
    <dbReference type="NCBI Taxonomy" id="5661"/>
    <lineage>
        <taxon>Eukaryota</taxon>
        <taxon>Discoba</taxon>
        <taxon>Euglenozoa</taxon>
        <taxon>Kinetoplastea</taxon>
        <taxon>Metakinetoplastina</taxon>
        <taxon>Trypanosomatida</taxon>
        <taxon>Trypanosomatidae</taxon>
        <taxon>Leishmaniinae</taxon>
        <taxon>Leishmania</taxon>
    </lineage>
</organism>
<comment type="caution">
    <text evidence="1">The sequence shown here is derived from an EMBL/GenBank/DDBJ whole genome shotgun (WGS) entry which is preliminary data.</text>
</comment>
<sequence length="101" mass="10812">MATERQQADVAHQRYAAEGQESPLLQQLSVVCLVCGICHAATPCNPSDSGSSTEERLAAVLRMKEFALRVEESPGPTMCTNAQCATLQRAHCTVALHDSAL</sequence>
<evidence type="ECO:0000313" key="2">
    <source>
        <dbReference type="Proteomes" id="UP000318447"/>
    </source>
</evidence>
<dbReference type="EMBL" id="RHLC01000004">
    <property type="protein sequence ID" value="TPP40197.1"/>
    <property type="molecule type" value="Genomic_DNA"/>
</dbReference>
<evidence type="ECO:0000313" key="1">
    <source>
        <dbReference type="EMBL" id="TPP40197.1"/>
    </source>
</evidence>
<name>A0A504X516_LEIDO</name>
<protein>
    <submittedName>
        <fullName evidence="1">Uncharacterized protein</fullName>
    </submittedName>
</protein>
<accession>A0A504X516</accession>
<dbReference type="Proteomes" id="UP000318447">
    <property type="component" value="Unassembled WGS sequence"/>
</dbReference>
<reference evidence="2" key="1">
    <citation type="submission" date="2019-02" db="EMBL/GenBank/DDBJ databases">
        <title>FDA dAtabase for Regulatory Grade micrObial Sequences (FDA-ARGOS): Supporting development and validation of Infectious Disease Dx tests.</title>
        <authorList>
            <person name="Duncan R."/>
            <person name="Fisher C."/>
            <person name="Tallon L."/>
            <person name="Sadzewicz L."/>
            <person name="Sengamalay N."/>
            <person name="Ott S."/>
            <person name="Godinez A."/>
            <person name="Nagaraj S."/>
            <person name="Vavikolanu K."/>
            <person name="Nadendla S."/>
            <person name="Aluvathingal J."/>
            <person name="Sichtig H."/>
        </authorList>
    </citation>
    <scope>NUCLEOTIDE SEQUENCE [LARGE SCALE GENOMIC DNA]</scope>
    <source>
        <strain evidence="2">FDAARGOS_361</strain>
    </source>
</reference>
<proteinExistence type="predicted"/>